<name>A0A8H5GJF7_9AGAR</name>
<evidence type="ECO:0000313" key="1">
    <source>
        <dbReference type="EMBL" id="KAF5366178.1"/>
    </source>
</evidence>
<proteinExistence type="predicted"/>
<gene>
    <name evidence="1" type="ORF">D9758_005655</name>
</gene>
<reference evidence="1 2" key="1">
    <citation type="journal article" date="2020" name="ISME J.">
        <title>Uncovering the hidden diversity of litter-decomposition mechanisms in mushroom-forming fungi.</title>
        <authorList>
            <person name="Floudas D."/>
            <person name="Bentzer J."/>
            <person name="Ahren D."/>
            <person name="Johansson T."/>
            <person name="Persson P."/>
            <person name="Tunlid A."/>
        </authorList>
    </citation>
    <scope>NUCLEOTIDE SEQUENCE [LARGE SCALE GENOMIC DNA]</scope>
    <source>
        <strain evidence="1 2">CBS 291.85</strain>
    </source>
</reference>
<evidence type="ECO:0000313" key="2">
    <source>
        <dbReference type="Proteomes" id="UP000559256"/>
    </source>
</evidence>
<comment type="caution">
    <text evidence="1">The sequence shown here is derived from an EMBL/GenBank/DDBJ whole genome shotgun (WGS) entry which is preliminary data.</text>
</comment>
<protein>
    <submittedName>
        <fullName evidence="1">Uncharacterized protein</fullName>
    </submittedName>
</protein>
<sequence length="122" mass="13514">MVGLPDKFEIRGDFDSSSSGLSASTTGSTATICTPTFFTLRSSTPTSTAVPQATSSRFPHLFDLSIDGTVFKPSNPLAEQQDKLERRGFGTVWIERGMDYRGYRVWELAIEVLRPSTLAWFL</sequence>
<organism evidence="1 2">
    <name type="scientific">Tetrapyrgos nigripes</name>
    <dbReference type="NCBI Taxonomy" id="182062"/>
    <lineage>
        <taxon>Eukaryota</taxon>
        <taxon>Fungi</taxon>
        <taxon>Dikarya</taxon>
        <taxon>Basidiomycota</taxon>
        <taxon>Agaricomycotina</taxon>
        <taxon>Agaricomycetes</taxon>
        <taxon>Agaricomycetidae</taxon>
        <taxon>Agaricales</taxon>
        <taxon>Marasmiineae</taxon>
        <taxon>Marasmiaceae</taxon>
        <taxon>Tetrapyrgos</taxon>
    </lineage>
</organism>
<accession>A0A8H5GJF7</accession>
<dbReference type="AlphaFoldDB" id="A0A8H5GJF7"/>
<dbReference type="EMBL" id="JAACJM010000024">
    <property type="protein sequence ID" value="KAF5366178.1"/>
    <property type="molecule type" value="Genomic_DNA"/>
</dbReference>
<keyword evidence="2" id="KW-1185">Reference proteome</keyword>
<dbReference type="Proteomes" id="UP000559256">
    <property type="component" value="Unassembled WGS sequence"/>
</dbReference>